<sequence length="329" mass="37686">MNFFVNTLSLAKDLLYQNNSTTAPKFTNWITLERKVAGDNPSTNYYSAFISNKHTYKIKGNKGKALYIGIQVYGKEDGFNYPSGNISSREITIEANGDYEIILAKENLFKDTNWLPIQEEDYIVIVREYYDNYQLRLSDLKTMPYIENTSSVNSKETNTKNEGTKSNFSSFVTSLVANSIDLTNSLSKFPNSTDAKIILNPKNAAALFPSKNIFYEGVYLSLQNDEIAKVTVQNQPKCDYFSWTFYSPYYTTPNYLITKTQLTKEDVKIDEKGNYIFYIAKQSLNIPNAIETGNYNSGVLSFRFLKSDKKFAIEKLSYDIQIQKIQEIL</sequence>
<dbReference type="KEGG" id="tmar:MARIT_1111"/>
<dbReference type="AlphaFoldDB" id="A0A2H1E883"/>
<dbReference type="Proteomes" id="UP000231564">
    <property type="component" value="Chromosome MARIT"/>
</dbReference>
<organism evidence="1 2">
    <name type="scientific">Tenacibaculum maritimum NCIMB 2154</name>
    <dbReference type="NCBI Taxonomy" id="1349785"/>
    <lineage>
        <taxon>Bacteria</taxon>
        <taxon>Pseudomonadati</taxon>
        <taxon>Bacteroidota</taxon>
        <taxon>Flavobacteriia</taxon>
        <taxon>Flavobacteriales</taxon>
        <taxon>Flavobacteriaceae</taxon>
        <taxon>Tenacibaculum</taxon>
    </lineage>
</organism>
<protein>
    <submittedName>
        <fullName evidence="1">Uncharacterized protein</fullName>
    </submittedName>
</protein>
<dbReference type="EMBL" id="LT634361">
    <property type="protein sequence ID" value="SFZ81446.1"/>
    <property type="molecule type" value="Genomic_DNA"/>
</dbReference>
<dbReference type="RefSeq" id="WP_100210983.1">
    <property type="nucleotide sequence ID" value="NZ_CP138495.1"/>
</dbReference>
<gene>
    <name evidence="1" type="ORF">MARIT_1111</name>
</gene>
<evidence type="ECO:0000313" key="2">
    <source>
        <dbReference type="Proteomes" id="UP000231564"/>
    </source>
</evidence>
<dbReference type="GeneID" id="47722671"/>
<accession>A0A2H1E883</accession>
<evidence type="ECO:0000313" key="1">
    <source>
        <dbReference type="EMBL" id="SFZ81446.1"/>
    </source>
</evidence>
<proteinExistence type="predicted"/>
<name>A0A2H1E883_9FLAO</name>
<dbReference type="STRING" id="1349785.GCA_000509405_01294"/>
<reference evidence="1 2" key="1">
    <citation type="submission" date="2016-11" db="EMBL/GenBank/DDBJ databases">
        <authorList>
            <person name="Jaros S."/>
            <person name="Januszkiewicz K."/>
            <person name="Wedrychowicz H."/>
        </authorList>
    </citation>
    <scope>NUCLEOTIDE SEQUENCE [LARGE SCALE GENOMIC DNA]</scope>
    <source>
        <strain evidence="1">NCIMB 2154T</strain>
    </source>
</reference>
<keyword evidence="2" id="KW-1185">Reference proteome</keyword>
<dbReference type="OrthoDB" id="7053758at2"/>